<feature type="compositionally biased region" description="Low complexity" evidence="4">
    <location>
        <begin position="159"/>
        <end position="170"/>
    </location>
</feature>
<evidence type="ECO:0000256" key="2">
    <source>
        <dbReference type="ARBA" id="ARBA00022670"/>
    </source>
</evidence>
<dbReference type="PROSITE" id="PS50600">
    <property type="entry name" value="ULP_PROTEASE"/>
    <property type="match status" value="1"/>
</dbReference>
<proteinExistence type="inferred from homology"/>
<protein>
    <submittedName>
        <fullName evidence="7">Probable ubiquitin-like-specific protease 2B isoform X1</fullName>
    </submittedName>
</protein>
<keyword evidence="6" id="KW-1185">Reference proteome</keyword>
<dbReference type="GO" id="GO:0008233">
    <property type="term" value="F:peptidase activity"/>
    <property type="evidence" value="ECO:0007669"/>
    <property type="project" value="UniProtKB-KW"/>
</dbReference>
<dbReference type="SUPFAM" id="SSF54001">
    <property type="entry name" value="Cysteine proteinases"/>
    <property type="match status" value="1"/>
</dbReference>
<reference evidence="7" key="2">
    <citation type="submission" date="2025-08" db="UniProtKB">
        <authorList>
            <consortium name="RefSeq"/>
        </authorList>
    </citation>
    <scope>IDENTIFICATION</scope>
</reference>
<dbReference type="PANTHER" id="PTHR47764:SF2">
    <property type="entry name" value="UBIQUITIN-LIKE PROTEASE FAMILY PROFILE DOMAIN-CONTAINING PROTEIN"/>
    <property type="match status" value="1"/>
</dbReference>
<dbReference type="InterPro" id="IPR038765">
    <property type="entry name" value="Papain-like_cys_pep_sf"/>
</dbReference>
<dbReference type="InterPro" id="IPR003653">
    <property type="entry name" value="Peptidase_C48_C"/>
</dbReference>
<evidence type="ECO:0000256" key="4">
    <source>
        <dbReference type="SAM" id="MobiDB-lite"/>
    </source>
</evidence>
<comment type="similarity">
    <text evidence="1">Belongs to the peptidase C48 family.</text>
</comment>
<evidence type="ECO:0000256" key="1">
    <source>
        <dbReference type="ARBA" id="ARBA00005234"/>
    </source>
</evidence>
<dbReference type="GO" id="GO:0006508">
    <property type="term" value="P:proteolysis"/>
    <property type="evidence" value="ECO:0007669"/>
    <property type="project" value="UniProtKB-KW"/>
</dbReference>
<gene>
    <name evidence="7" type="primary">LOC103335883</name>
</gene>
<keyword evidence="3" id="KW-0378">Hydrolase</keyword>
<feature type="compositionally biased region" description="Basic residues" evidence="4">
    <location>
        <begin position="726"/>
        <end position="736"/>
    </location>
</feature>
<evidence type="ECO:0000313" key="7">
    <source>
        <dbReference type="RefSeq" id="XP_008237139.1"/>
    </source>
</evidence>
<dbReference type="Gene3D" id="1.10.418.20">
    <property type="match status" value="1"/>
</dbReference>
<evidence type="ECO:0000313" key="6">
    <source>
        <dbReference type="Proteomes" id="UP000694861"/>
    </source>
</evidence>
<dbReference type="Gene3D" id="3.30.310.130">
    <property type="entry name" value="Ubiquitin-related"/>
    <property type="match status" value="1"/>
</dbReference>
<evidence type="ECO:0000259" key="5">
    <source>
        <dbReference type="PROSITE" id="PS50600"/>
    </source>
</evidence>
<accession>A0ABM0PBF5</accession>
<feature type="region of interest" description="Disordered" evidence="4">
    <location>
        <begin position="159"/>
        <end position="185"/>
    </location>
</feature>
<dbReference type="Pfam" id="PF02902">
    <property type="entry name" value="Peptidase_C48"/>
    <property type="match status" value="1"/>
</dbReference>
<feature type="domain" description="Ubiquitin-like protease family profile" evidence="5">
    <location>
        <begin position="252"/>
        <end position="446"/>
    </location>
</feature>
<keyword evidence="2 7" id="KW-0645">Protease</keyword>
<dbReference type="RefSeq" id="XP_008237139.1">
    <property type="nucleotide sequence ID" value="XM_008238917.2"/>
</dbReference>
<dbReference type="Proteomes" id="UP000694861">
    <property type="component" value="Linkage group LG6"/>
</dbReference>
<feature type="region of interest" description="Disordered" evidence="4">
    <location>
        <begin position="703"/>
        <end position="736"/>
    </location>
</feature>
<name>A0ABM0PBF5_PRUMU</name>
<sequence>MTRRFTSDSESPSKRFQAFEFNADDEVVEKQSAKMIAKFRNLMKPRNRKSTKNKYLDSPIIKYKFLHCFTKNLEKEFRNESIDVDAGVAHGTKTPQKEITTLLLDDDATDVGTVAEDGGGAAREEMPGLDVSVVSSSPNCEKKQVCAISDDDERIEMRSSSTLISSPSTSEAPLEEQESYPGSGGYEIVETATGDLQLESRDSRAAANAYKTSGQEAISSLDARYGDVWILDFDFSKPFEDVIYPQGDPDAVCISKRDLQLLQPATFINDTIVDFYIQYLKSKIQPEEKHRFHFFNSFFFRKLADLDKDQPGACEGKEAFQRVLKWTRKVNVFEKDYIFIPVNYRLHWSLIVICHPGEVANVEDEEIESSPKVPCILHMDSIRGSHRGLKNLVQRYLCEEWKEKHGGTAENVSLKFLHLRYVTLELPQQENSFDCGLFLLHYVERFLEEAPVEFSPFKKFSNFLNKNWFPPADASVKRFQIKKLICKILEDHSQEALVDDCIDKYPSSQRPDKTHKEETGIKFPEEMPRPTKTFDVNSSSSNACGIKTSLLEPSPPIQIAARNLSLMSPIKEVEDTGDQIADSSVDMEDREQGSGSDSESYFFEGLRISETSSKHGFSKHIGDGVDGNPISQTSSEDCSIMENEAFDYPRKTDTSESSSSDDFTACVVLDSEEENDNEIQYLSSTLEDQPSFHQVTDSTKIINPKEIMPLRSKDPVSDSSDQQASKRLRLTRHVDR</sequence>
<dbReference type="PANTHER" id="PTHR47764">
    <property type="entry name" value="UBIQUITIN-LIKE-SPECIFIC PROTEASE 2B-RELATED"/>
    <property type="match status" value="1"/>
</dbReference>
<reference evidence="6" key="1">
    <citation type="journal article" date="2012" name="Nat. Commun.">
        <title>The genome of Prunus mume.</title>
        <authorList>
            <person name="Zhang Q."/>
            <person name="Chen W."/>
            <person name="Sun L."/>
            <person name="Zhao F."/>
            <person name="Huang B."/>
            <person name="Yang W."/>
            <person name="Tao Y."/>
            <person name="Wang J."/>
            <person name="Yuan Z."/>
            <person name="Fan G."/>
            <person name="Xing Z."/>
            <person name="Han C."/>
            <person name="Pan H."/>
            <person name="Zhong X."/>
            <person name="Shi W."/>
            <person name="Liang X."/>
            <person name="Du D."/>
            <person name="Sun F."/>
            <person name="Xu Z."/>
            <person name="Hao R."/>
            <person name="Lv T."/>
            <person name="Lv Y."/>
            <person name="Zheng Z."/>
            <person name="Sun M."/>
            <person name="Luo L."/>
            <person name="Cai M."/>
            <person name="Gao Y."/>
            <person name="Wang J."/>
            <person name="Yin Y."/>
            <person name="Xu X."/>
            <person name="Cheng T."/>
            <person name="Wang J."/>
        </authorList>
    </citation>
    <scope>NUCLEOTIDE SEQUENCE [LARGE SCALE GENOMIC DNA]</scope>
</reference>
<organism evidence="6 7">
    <name type="scientific">Prunus mume</name>
    <name type="common">Japanese apricot</name>
    <name type="synonym">Armeniaca mume</name>
    <dbReference type="NCBI Taxonomy" id="102107"/>
    <lineage>
        <taxon>Eukaryota</taxon>
        <taxon>Viridiplantae</taxon>
        <taxon>Streptophyta</taxon>
        <taxon>Embryophyta</taxon>
        <taxon>Tracheophyta</taxon>
        <taxon>Spermatophyta</taxon>
        <taxon>Magnoliopsida</taxon>
        <taxon>eudicotyledons</taxon>
        <taxon>Gunneridae</taxon>
        <taxon>Pentapetalae</taxon>
        <taxon>rosids</taxon>
        <taxon>fabids</taxon>
        <taxon>Rosales</taxon>
        <taxon>Rosaceae</taxon>
        <taxon>Amygdaloideae</taxon>
        <taxon>Amygdaleae</taxon>
        <taxon>Prunus</taxon>
    </lineage>
</organism>
<evidence type="ECO:0000256" key="3">
    <source>
        <dbReference type="ARBA" id="ARBA00022801"/>
    </source>
</evidence>
<dbReference type="GeneID" id="103335883"/>